<accession>A0A4Z2J4C9</accession>
<evidence type="ECO:0000256" key="1">
    <source>
        <dbReference type="SAM" id="MobiDB-lite"/>
    </source>
</evidence>
<comment type="caution">
    <text evidence="2">The sequence shown here is derived from an EMBL/GenBank/DDBJ whole genome shotgun (WGS) entry which is preliminary data.</text>
</comment>
<feature type="region of interest" description="Disordered" evidence="1">
    <location>
        <begin position="1"/>
        <end position="41"/>
    </location>
</feature>
<protein>
    <submittedName>
        <fullName evidence="2">Uncharacterized protein</fullName>
    </submittedName>
</protein>
<reference evidence="2 3" key="1">
    <citation type="submission" date="2019-03" db="EMBL/GenBank/DDBJ databases">
        <title>First draft genome of Liparis tanakae, snailfish: a comprehensive survey of snailfish specific genes.</title>
        <authorList>
            <person name="Kim W."/>
            <person name="Song I."/>
            <person name="Jeong J.-H."/>
            <person name="Kim D."/>
            <person name="Kim S."/>
            <person name="Ryu S."/>
            <person name="Song J.Y."/>
            <person name="Lee S.K."/>
        </authorList>
    </citation>
    <scope>NUCLEOTIDE SEQUENCE [LARGE SCALE GENOMIC DNA]</scope>
    <source>
        <tissue evidence="2">Muscle</tissue>
    </source>
</reference>
<name>A0A4Z2J4C9_9TELE</name>
<dbReference type="Proteomes" id="UP000314294">
    <property type="component" value="Unassembled WGS sequence"/>
</dbReference>
<evidence type="ECO:0000313" key="3">
    <source>
        <dbReference type="Proteomes" id="UP000314294"/>
    </source>
</evidence>
<organism evidence="2 3">
    <name type="scientific">Liparis tanakae</name>
    <name type="common">Tanaka's snailfish</name>
    <dbReference type="NCBI Taxonomy" id="230148"/>
    <lineage>
        <taxon>Eukaryota</taxon>
        <taxon>Metazoa</taxon>
        <taxon>Chordata</taxon>
        <taxon>Craniata</taxon>
        <taxon>Vertebrata</taxon>
        <taxon>Euteleostomi</taxon>
        <taxon>Actinopterygii</taxon>
        <taxon>Neopterygii</taxon>
        <taxon>Teleostei</taxon>
        <taxon>Neoteleostei</taxon>
        <taxon>Acanthomorphata</taxon>
        <taxon>Eupercaria</taxon>
        <taxon>Perciformes</taxon>
        <taxon>Cottioidei</taxon>
        <taxon>Cottales</taxon>
        <taxon>Liparidae</taxon>
        <taxon>Liparis</taxon>
    </lineage>
</organism>
<proteinExistence type="predicted"/>
<feature type="compositionally biased region" description="Basic and acidic residues" evidence="1">
    <location>
        <begin position="9"/>
        <end position="29"/>
    </location>
</feature>
<keyword evidence="3" id="KW-1185">Reference proteome</keyword>
<dbReference type="AlphaFoldDB" id="A0A4Z2J4C9"/>
<evidence type="ECO:0000313" key="2">
    <source>
        <dbReference type="EMBL" id="TNN84801.1"/>
    </source>
</evidence>
<gene>
    <name evidence="2" type="ORF">EYF80_004846</name>
</gene>
<dbReference type="EMBL" id="SRLO01000024">
    <property type="protein sequence ID" value="TNN84801.1"/>
    <property type="molecule type" value="Genomic_DNA"/>
</dbReference>
<feature type="compositionally biased region" description="Polar residues" evidence="1">
    <location>
        <begin position="32"/>
        <end position="41"/>
    </location>
</feature>
<sequence length="173" mass="19397">MTNDEEREEEQRVLQRREERQTAEGEHGNAGRTGSSPAGNTQAVLTHTETHVTIVLNAGVNVSFLDQLFLNRPDTCSSAAAQQKDACVSCRWCRQRALGTSLAGGRTGSFTQATEHSAEKWEQLPSEWRSREEHVLSLPCCQLDVCIGTVLLRRRRNKRLKGNLELDFPLTHL</sequence>